<name>L1KVW6_9ACTN</name>
<comment type="caution">
    <text evidence="1">The sequence shown here is derived from an EMBL/GenBank/DDBJ whole genome shotgun (WGS) entry which is preliminary data.</text>
</comment>
<dbReference type="OrthoDB" id="4414717at2"/>
<dbReference type="Gene3D" id="3.40.50.720">
    <property type="entry name" value="NAD(P)-binding Rossmann-like Domain"/>
    <property type="match status" value="1"/>
</dbReference>
<accession>L1KVW6</accession>
<dbReference type="Proteomes" id="UP000010411">
    <property type="component" value="Unassembled WGS sequence"/>
</dbReference>
<dbReference type="RefSeq" id="WP_009319493.1">
    <property type="nucleotide sequence ID" value="NZ_AEJC01000350.1"/>
</dbReference>
<proteinExistence type="predicted"/>
<keyword evidence="2" id="KW-1185">Reference proteome</keyword>
<evidence type="ECO:0000313" key="1">
    <source>
        <dbReference type="EMBL" id="EKX64757.1"/>
    </source>
</evidence>
<organism evidence="1 2">
    <name type="scientific">Streptomyces ipomoeae 91-03</name>
    <dbReference type="NCBI Taxonomy" id="698759"/>
    <lineage>
        <taxon>Bacteria</taxon>
        <taxon>Bacillati</taxon>
        <taxon>Actinomycetota</taxon>
        <taxon>Actinomycetes</taxon>
        <taxon>Kitasatosporales</taxon>
        <taxon>Streptomycetaceae</taxon>
        <taxon>Streptomyces</taxon>
    </lineage>
</organism>
<gene>
    <name evidence="1" type="ORF">STRIP9103_09298</name>
</gene>
<sequence>MRSAGDLWLAARYESQGHRRADDGRHRTYGERVGETADLAAFEPCGRDPSRAEPLIASLQHGDGATAVSAEAVDLWPASLDSFLSHGRLVINCAGPSYRVLDTVTRAALRHGLDYVGAAGDAPLHPRLTTQGGGADA</sequence>
<protein>
    <recommendedName>
        <fullName evidence="3">Saccharopine dehydrogenase NADP binding domain-containing protein</fullName>
    </recommendedName>
</protein>
<evidence type="ECO:0000313" key="2">
    <source>
        <dbReference type="Proteomes" id="UP000010411"/>
    </source>
</evidence>
<reference evidence="1 2" key="1">
    <citation type="submission" date="2012-11" db="EMBL/GenBank/DDBJ databases">
        <authorList>
            <person name="Huguet-Tapia J.C."/>
            <person name="Durkin A.S."/>
            <person name="Pettis G.S."/>
            <person name="Badger J.H."/>
        </authorList>
    </citation>
    <scope>NUCLEOTIDE SEQUENCE [LARGE SCALE GENOMIC DNA]</scope>
    <source>
        <strain evidence="1 2">91-03</strain>
    </source>
</reference>
<dbReference type="PATRIC" id="fig|698759.3.peg.4596"/>
<evidence type="ECO:0008006" key="3">
    <source>
        <dbReference type="Google" id="ProtNLM"/>
    </source>
</evidence>
<dbReference type="AlphaFoldDB" id="L1KVW6"/>
<dbReference type="EMBL" id="AEJC01000350">
    <property type="protein sequence ID" value="EKX64757.1"/>
    <property type="molecule type" value="Genomic_DNA"/>
</dbReference>